<sequence>MNDKKIEGVVALIWLTISTVLEIITGLAFLIWKTKIALFFLGAQTVLWLLMILLFCLWKRSLKKLL</sequence>
<keyword evidence="1" id="KW-1133">Transmembrane helix</keyword>
<comment type="caution">
    <text evidence="2">The sequence shown here is derived from an EMBL/GenBank/DDBJ whole genome shotgun (WGS) entry which is preliminary data.</text>
</comment>
<feature type="transmembrane region" description="Helical" evidence="1">
    <location>
        <begin position="12"/>
        <end position="32"/>
    </location>
</feature>
<dbReference type="AlphaFoldDB" id="A0A317GES1"/>
<dbReference type="EMBL" id="QGHS01000222">
    <property type="protein sequence ID" value="PWT44698.1"/>
    <property type="molecule type" value="Genomic_DNA"/>
</dbReference>
<protein>
    <submittedName>
        <fullName evidence="2">Uncharacterized protein</fullName>
    </submittedName>
</protein>
<keyword evidence="1" id="KW-0472">Membrane</keyword>
<name>A0A317GES1_LIMRT</name>
<dbReference type="RefSeq" id="WP_134908093.1">
    <property type="nucleotide sequence ID" value="NZ_CP049760.1"/>
</dbReference>
<evidence type="ECO:0000313" key="2">
    <source>
        <dbReference type="EMBL" id="PWT44698.1"/>
    </source>
</evidence>
<dbReference type="Proteomes" id="UP000245866">
    <property type="component" value="Unassembled WGS sequence"/>
</dbReference>
<organism evidence="2 3">
    <name type="scientific">Limosilactobacillus reuteri</name>
    <name type="common">Lactobacillus reuteri</name>
    <dbReference type="NCBI Taxonomy" id="1598"/>
    <lineage>
        <taxon>Bacteria</taxon>
        <taxon>Bacillati</taxon>
        <taxon>Bacillota</taxon>
        <taxon>Bacilli</taxon>
        <taxon>Lactobacillales</taxon>
        <taxon>Lactobacillaceae</taxon>
        <taxon>Limosilactobacillus</taxon>
    </lineage>
</organism>
<reference evidence="2 3" key="1">
    <citation type="journal article" date="2018" name="Front. Microbiol.">
        <title>Comparative Genomics of the Herbivore Gut Symbiont Lactobacillus reuteri Reveals Genetic Diversity and Lifestyle Adaptation.</title>
        <authorList>
            <person name="Zhao J."/>
        </authorList>
    </citation>
    <scope>NUCLEOTIDE SEQUENCE [LARGE SCALE GENOMIC DNA]</scope>
    <source>
        <strain evidence="2 3">LR12</strain>
    </source>
</reference>
<evidence type="ECO:0000256" key="1">
    <source>
        <dbReference type="SAM" id="Phobius"/>
    </source>
</evidence>
<accession>A0A317GES1</accession>
<proteinExistence type="predicted"/>
<feature type="transmembrane region" description="Helical" evidence="1">
    <location>
        <begin position="38"/>
        <end position="58"/>
    </location>
</feature>
<keyword evidence="1" id="KW-0812">Transmembrane</keyword>
<evidence type="ECO:0000313" key="3">
    <source>
        <dbReference type="Proteomes" id="UP000245866"/>
    </source>
</evidence>
<gene>
    <name evidence="2" type="ORF">DKZ23_10335</name>
</gene>